<reference evidence="5 6" key="1">
    <citation type="journal article" date="2022" name="Front. Cell. Infect. Microbiol.">
        <title>The Genomes of Two Strains of Taenia crassiceps the Animal Model for the Study of Human Cysticercosis.</title>
        <authorList>
            <person name="Bobes R.J."/>
            <person name="Estrada K."/>
            <person name="Rios-Valencia D.G."/>
            <person name="Calderon-Gallegos A."/>
            <person name="de la Torre P."/>
            <person name="Carrero J.C."/>
            <person name="Sanchez-Flores A."/>
            <person name="Laclette J.P."/>
        </authorList>
    </citation>
    <scope>NUCLEOTIDE SEQUENCE [LARGE SCALE GENOMIC DNA]</scope>
    <source>
        <strain evidence="5">WFUcys</strain>
    </source>
</reference>
<dbReference type="InterPro" id="IPR003958">
    <property type="entry name" value="CBFA_NFYB_domain"/>
</dbReference>
<feature type="domain" description="Transcription factor CBF/NF-Y/archaeal histone" evidence="4">
    <location>
        <begin position="101"/>
        <end position="161"/>
    </location>
</feature>
<sequence length="178" mass="19350">MRLRIFKSNAISRRSFGVAMDDRSGLDSLPSRLISNNSSQDLQTPIPGVEINPHDHMDEKDLNNPIGGGGRGDDGVSGLQVGSNEIAILSDPTEAPSKLLYLPTSRIRSIIKTVPTIQLVNSEAVALIGKSTELFLSELAREAHQIMMESGKKTLSMVHIEGVIQTLPQFEFLDGMLV</sequence>
<organism evidence="5 6">
    <name type="scientific">Taenia crassiceps</name>
    <dbReference type="NCBI Taxonomy" id="6207"/>
    <lineage>
        <taxon>Eukaryota</taxon>
        <taxon>Metazoa</taxon>
        <taxon>Spiralia</taxon>
        <taxon>Lophotrochozoa</taxon>
        <taxon>Platyhelminthes</taxon>
        <taxon>Cestoda</taxon>
        <taxon>Eucestoda</taxon>
        <taxon>Cyclophyllidea</taxon>
        <taxon>Taeniidae</taxon>
        <taxon>Taenia</taxon>
    </lineage>
</organism>
<evidence type="ECO:0000256" key="2">
    <source>
        <dbReference type="ARBA" id="ARBA00023242"/>
    </source>
</evidence>
<keyword evidence="2" id="KW-0539">Nucleus</keyword>
<protein>
    <submittedName>
        <fullName evidence="5">DNA polymerase epsilon subunit 4</fullName>
    </submittedName>
</protein>
<feature type="region of interest" description="Disordered" evidence="3">
    <location>
        <begin position="51"/>
        <end position="75"/>
    </location>
</feature>
<name>A0ABR4QNX7_9CEST</name>
<comment type="caution">
    <text evidence="5">The sequence shown here is derived from an EMBL/GenBank/DDBJ whole genome shotgun (WGS) entry which is preliminary data.</text>
</comment>
<dbReference type="Pfam" id="PF00808">
    <property type="entry name" value="CBFD_NFYB_HMF"/>
    <property type="match status" value="1"/>
</dbReference>
<dbReference type="SUPFAM" id="SSF47113">
    <property type="entry name" value="Histone-fold"/>
    <property type="match status" value="1"/>
</dbReference>
<evidence type="ECO:0000313" key="5">
    <source>
        <dbReference type="EMBL" id="KAL5111436.1"/>
    </source>
</evidence>
<gene>
    <name evidence="5" type="ORF">TcWFU_001702</name>
</gene>
<keyword evidence="6" id="KW-1185">Reference proteome</keyword>
<comment type="subcellular location">
    <subcellularLocation>
        <location evidence="1">Nucleus</location>
    </subcellularLocation>
</comment>
<dbReference type="InterPro" id="IPR050568">
    <property type="entry name" value="Transcr_DNA_Rep_Reg"/>
</dbReference>
<evidence type="ECO:0000313" key="6">
    <source>
        <dbReference type="Proteomes" id="UP001651158"/>
    </source>
</evidence>
<dbReference type="Proteomes" id="UP001651158">
    <property type="component" value="Unassembled WGS sequence"/>
</dbReference>
<evidence type="ECO:0000256" key="3">
    <source>
        <dbReference type="SAM" id="MobiDB-lite"/>
    </source>
</evidence>
<dbReference type="InterPro" id="IPR009072">
    <property type="entry name" value="Histone-fold"/>
</dbReference>
<dbReference type="EMBL" id="JAKROA010000001">
    <property type="protein sequence ID" value="KAL5111436.1"/>
    <property type="molecule type" value="Genomic_DNA"/>
</dbReference>
<accession>A0ABR4QNX7</accession>
<evidence type="ECO:0000256" key="1">
    <source>
        <dbReference type="ARBA" id="ARBA00004123"/>
    </source>
</evidence>
<dbReference type="PANTHER" id="PTHR10252:SF79">
    <property type="entry name" value="DNA POLYMERASE EPSILON SUBUNIT 4"/>
    <property type="match status" value="1"/>
</dbReference>
<evidence type="ECO:0000259" key="4">
    <source>
        <dbReference type="Pfam" id="PF00808"/>
    </source>
</evidence>
<dbReference type="PANTHER" id="PTHR10252">
    <property type="entry name" value="HISTONE-LIKE TRANSCRIPTION FACTOR CCAAT-RELATED"/>
    <property type="match status" value="1"/>
</dbReference>
<proteinExistence type="predicted"/>
<dbReference type="Gene3D" id="1.10.20.10">
    <property type="entry name" value="Histone, subunit A"/>
    <property type="match status" value="1"/>
</dbReference>
<feature type="compositionally biased region" description="Basic and acidic residues" evidence="3">
    <location>
        <begin position="52"/>
        <end position="62"/>
    </location>
</feature>
<dbReference type="CDD" id="cd22929">
    <property type="entry name" value="HFD_POLE4-like"/>
    <property type="match status" value="1"/>
</dbReference>